<name>F0UEX1_AJEC8</name>
<dbReference type="Proteomes" id="UP000008142">
    <property type="component" value="Unassembled WGS sequence"/>
</dbReference>
<gene>
    <name evidence="1" type="ORF">HCEG_03251</name>
</gene>
<organism evidence="2">
    <name type="scientific">Ajellomyces capsulatus (strain H88)</name>
    <name type="common">Darling's disease fungus</name>
    <name type="synonym">Histoplasma capsulatum</name>
    <dbReference type="NCBI Taxonomy" id="544711"/>
    <lineage>
        <taxon>Eukaryota</taxon>
        <taxon>Fungi</taxon>
        <taxon>Dikarya</taxon>
        <taxon>Ascomycota</taxon>
        <taxon>Pezizomycotina</taxon>
        <taxon>Eurotiomycetes</taxon>
        <taxon>Eurotiomycetidae</taxon>
        <taxon>Onygenales</taxon>
        <taxon>Ajellomycetaceae</taxon>
        <taxon>Histoplasma</taxon>
    </lineage>
</organism>
<dbReference type="EMBL" id="DS990638">
    <property type="protein sequence ID" value="EGC44036.1"/>
    <property type="molecule type" value="Genomic_DNA"/>
</dbReference>
<evidence type="ECO:0000313" key="2">
    <source>
        <dbReference type="Proteomes" id="UP000008142"/>
    </source>
</evidence>
<protein>
    <submittedName>
        <fullName evidence="1">Uncharacterized protein</fullName>
    </submittedName>
</protein>
<dbReference type="VEuPathDB" id="FungiDB:I7I53_02515"/>
<proteinExistence type="predicted"/>
<evidence type="ECO:0000313" key="1">
    <source>
        <dbReference type="EMBL" id="EGC44036.1"/>
    </source>
</evidence>
<dbReference type="AlphaFoldDB" id="F0UEX1"/>
<dbReference type="HOGENOM" id="CLU_813701_0_0_1"/>
<dbReference type="OrthoDB" id="4185608at2759"/>
<sequence length="341" mass="37902">MSLPSKKQKLDRSHVHYDLTDAIARFPSSISALQASRLKLSKFRREPSARDILLADRFDQLDDTEANCRLSVGYEVPMTANISEDRGGGKISGRADWSLGCMTELDKLEQMLVVIEAKTDVSSDRNMVQLLAYLHPIQEARVQSKKNSSPVFGVLTDSKLFRFVVLRENSRVMASEPLQWTPRNTDVVAFLDNILLDAIKSSPHTTPQKTGNTTINRVDRNLQLTYSMPAVEGDVTTNENEDYDEAFDVVKIGGVSVLRPREQTTLTNANAGMDRRPYDTSFWNVATGQTNDIECGQTSLHARTSSTSSSSSMAVQAAKMMIRAGLLSQFRAVLSTVLQYN</sequence>
<reference evidence="2" key="1">
    <citation type="submission" date="2008-07" db="EMBL/GenBank/DDBJ databases">
        <title>Annotation of Ajellomyces capsulatus strain H88.</title>
        <authorList>
            <person name="Champion M."/>
            <person name="Cuomo C."/>
            <person name="Ma L.-J."/>
            <person name="Henn M.R."/>
            <person name="Sil A."/>
            <person name="Goldman B."/>
            <person name="Young S.K."/>
            <person name="Kodira C.D."/>
            <person name="Zeng Q."/>
            <person name="Koehrsen M."/>
            <person name="Alvarado L."/>
            <person name="Berlin A."/>
            <person name="Borenstein D."/>
            <person name="Chen Z."/>
            <person name="Engels R."/>
            <person name="Freedman E."/>
            <person name="Gellesch M."/>
            <person name="Goldberg J."/>
            <person name="Griggs A."/>
            <person name="Gujja S."/>
            <person name="Heiman D."/>
            <person name="Hepburn T."/>
            <person name="Howarth C."/>
            <person name="Jen D."/>
            <person name="Larson L."/>
            <person name="Lewis B."/>
            <person name="Mehta T."/>
            <person name="Park D."/>
            <person name="Pearson M."/>
            <person name="Roberts A."/>
            <person name="Saif S."/>
            <person name="Shea T."/>
            <person name="Shenoy N."/>
            <person name="Sisk P."/>
            <person name="Stolte C."/>
            <person name="Sykes S."/>
            <person name="Walk T."/>
            <person name="White J."/>
            <person name="Yandava C."/>
            <person name="Klein B."/>
            <person name="McEwen J.G."/>
            <person name="Puccia R."/>
            <person name="Goldman G.H."/>
            <person name="Felipe M.S."/>
            <person name="Nino-Vega G."/>
            <person name="San-Blas G."/>
            <person name="Taylor J."/>
            <person name="Mendoza L."/>
            <person name="Galagan J."/>
            <person name="Nusbaum C."/>
            <person name="Birren B."/>
        </authorList>
    </citation>
    <scope>NUCLEOTIDE SEQUENCE [LARGE SCALE GENOMIC DNA]</scope>
    <source>
        <strain evidence="2">H88</strain>
    </source>
</reference>
<accession>F0UEX1</accession>
<dbReference type="STRING" id="544711.F0UEX1"/>